<protein>
    <recommendedName>
        <fullName evidence="4 10">Pectinesterase</fullName>
        <ecNumber evidence="4 10">3.1.1.11</ecNumber>
    </recommendedName>
</protein>
<dbReference type="GO" id="GO:0045490">
    <property type="term" value="P:pectin catabolic process"/>
    <property type="evidence" value="ECO:0007669"/>
    <property type="project" value="UniProtKB-UniRule"/>
</dbReference>
<keyword evidence="13" id="KW-1185">Reference proteome</keyword>
<dbReference type="InterPro" id="IPR033131">
    <property type="entry name" value="Pectinesterase_Asp_AS"/>
</dbReference>
<evidence type="ECO:0000313" key="12">
    <source>
        <dbReference type="EMBL" id="OIW15961.1"/>
    </source>
</evidence>
<evidence type="ECO:0000256" key="2">
    <source>
        <dbReference type="ARBA" id="ARBA00005184"/>
    </source>
</evidence>
<dbReference type="EMBL" id="CM007363">
    <property type="protein sequence ID" value="OIW15961.1"/>
    <property type="molecule type" value="Genomic_DNA"/>
</dbReference>
<dbReference type="PANTHER" id="PTHR31321">
    <property type="entry name" value="ACYL-COA THIOESTER HYDROLASE YBHC-RELATED"/>
    <property type="match status" value="1"/>
</dbReference>
<evidence type="ECO:0000256" key="9">
    <source>
        <dbReference type="PROSITE-ProRule" id="PRU10040"/>
    </source>
</evidence>
<evidence type="ECO:0000256" key="6">
    <source>
        <dbReference type="ARBA" id="ARBA00022801"/>
    </source>
</evidence>
<dbReference type="Gene3D" id="2.160.20.10">
    <property type="entry name" value="Single-stranded right-handed beta-helix, Pectin lyase-like"/>
    <property type="match status" value="2"/>
</dbReference>
<evidence type="ECO:0000313" key="13">
    <source>
        <dbReference type="Proteomes" id="UP000188354"/>
    </source>
</evidence>
<keyword evidence="5" id="KW-0134">Cell wall</keyword>
<evidence type="ECO:0000256" key="4">
    <source>
        <dbReference type="ARBA" id="ARBA00013229"/>
    </source>
</evidence>
<dbReference type="GO" id="GO:0030599">
    <property type="term" value="F:pectinesterase activity"/>
    <property type="evidence" value="ECO:0007669"/>
    <property type="project" value="UniProtKB-UniRule"/>
</dbReference>
<dbReference type="AlphaFoldDB" id="A0A4P1RQQ5"/>
<evidence type="ECO:0000256" key="10">
    <source>
        <dbReference type="RuleBase" id="RU000589"/>
    </source>
</evidence>
<comment type="similarity">
    <text evidence="3">Belongs to the pectinesterase family.</text>
</comment>
<dbReference type="InterPro" id="IPR011050">
    <property type="entry name" value="Pectin_lyase_fold/virulence"/>
</dbReference>
<proteinExistence type="inferred from homology"/>
<evidence type="ECO:0000256" key="3">
    <source>
        <dbReference type="ARBA" id="ARBA00008891"/>
    </source>
</evidence>
<dbReference type="STRING" id="3871.A0A4P1RQQ5"/>
<feature type="active site" evidence="9">
    <location>
        <position position="219"/>
    </location>
</feature>
<keyword evidence="5" id="KW-0964">Secreted</keyword>
<comment type="catalytic activity">
    <reaction evidence="8 10">
        <text>[(1-&gt;4)-alpha-D-galacturonosyl methyl ester](n) + n H2O = [(1-&gt;4)-alpha-D-galacturonosyl](n) + n methanol + n H(+)</text>
        <dbReference type="Rhea" id="RHEA:22380"/>
        <dbReference type="Rhea" id="RHEA-COMP:14570"/>
        <dbReference type="Rhea" id="RHEA-COMP:14573"/>
        <dbReference type="ChEBI" id="CHEBI:15377"/>
        <dbReference type="ChEBI" id="CHEBI:15378"/>
        <dbReference type="ChEBI" id="CHEBI:17790"/>
        <dbReference type="ChEBI" id="CHEBI:140522"/>
        <dbReference type="ChEBI" id="CHEBI:140523"/>
        <dbReference type="EC" id="3.1.1.11"/>
    </reaction>
</comment>
<evidence type="ECO:0000256" key="5">
    <source>
        <dbReference type="ARBA" id="ARBA00022512"/>
    </source>
</evidence>
<dbReference type="InterPro" id="IPR012334">
    <property type="entry name" value="Pectin_lyas_fold"/>
</dbReference>
<organism evidence="12 13">
    <name type="scientific">Lupinus angustifolius</name>
    <name type="common">Narrow-leaved blue lupine</name>
    <dbReference type="NCBI Taxonomy" id="3871"/>
    <lineage>
        <taxon>Eukaryota</taxon>
        <taxon>Viridiplantae</taxon>
        <taxon>Streptophyta</taxon>
        <taxon>Embryophyta</taxon>
        <taxon>Tracheophyta</taxon>
        <taxon>Spermatophyta</taxon>
        <taxon>Magnoliopsida</taxon>
        <taxon>eudicotyledons</taxon>
        <taxon>Gunneridae</taxon>
        <taxon>Pentapetalae</taxon>
        <taxon>rosids</taxon>
        <taxon>fabids</taxon>
        <taxon>Fabales</taxon>
        <taxon>Fabaceae</taxon>
        <taxon>Papilionoideae</taxon>
        <taxon>50 kb inversion clade</taxon>
        <taxon>genistoids sensu lato</taxon>
        <taxon>core genistoids</taxon>
        <taxon>Genisteae</taxon>
        <taxon>Lupinus</taxon>
    </lineage>
</organism>
<dbReference type="UniPathway" id="UPA00545">
    <property type="reaction ID" value="UER00823"/>
</dbReference>
<dbReference type="SUPFAM" id="SSF51126">
    <property type="entry name" value="Pectin lyase-like"/>
    <property type="match status" value="2"/>
</dbReference>
<keyword evidence="7 10" id="KW-0063">Aspartyl esterase</keyword>
<name>A0A4P1RQQ5_LUPAN</name>
<dbReference type="PROSITE" id="PS00503">
    <property type="entry name" value="PECTINESTERASE_2"/>
    <property type="match status" value="1"/>
</dbReference>
<dbReference type="PANTHER" id="PTHR31321:SF57">
    <property type="entry name" value="PECTINESTERASE 53-RELATED"/>
    <property type="match status" value="1"/>
</dbReference>
<comment type="pathway">
    <text evidence="2 10">Glycan metabolism; pectin degradation; 2-dehydro-3-deoxy-D-gluconate from pectin: step 1/5.</text>
</comment>
<evidence type="ECO:0000256" key="7">
    <source>
        <dbReference type="ARBA" id="ARBA00023085"/>
    </source>
</evidence>
<comment type="subcellular location">
    <subcellularLocation>
        <location evidence="1">Secreted</location>
        <location evidence="1">Cell wall</location>
    </subcellularLocation>
</comment>
<evidence type="ECO:0000256" key="8">
    <source>
        <dbReference type="ARBA" id="ARBA00047928"/>
    </source>
</evidence>
<dbReference type="Pfam" id="PF01095">
    <property type="entry name" value="Pectinesterase"/>
    <property type="match status" value="2"/>
</dbReference>
<accession>A0A4P1RQQ5</accession>
<keyword evidence="6 10" id="KW-0378">Hydrolase</keyword>
<feature type="domain" description="Pectinesterase catalytic" evidence="11">
    <location>
        <begin position="99"/>
        <end position="297"/>
    </location>
</feature>
<dbReference type="Gramene" id="OIW15961">
    <property type="protein sequence ID" value="OIW15961"/>
    <property type="gene ID" value="TanjilG_04496"/>
</dbReference>
<feature type="domain" description="Pectinesterase catalytic" evidence="11">
    <location>
        <begin position="13"/>
        <end position="73"/>
    </location>
</feature>
<evidence type="ECO:0000259" key="11">
    <source>
        <dbReference type="Pfam" id="PF01095"/>
    </source>
</evidence>
<dbReference type="Proteomes" id="UP000188354">
    <property type="component" value="Chromosome LG03"/>
</dbReference>
<sequence length="361" mass="40275">MMGLNTAPVPPPGAHEKQGVVVMISGDKAMFIGCKFIGAQDTLYDNFGRHYYKNCYIEGYVDFIFGDGRSLFEPLVVEEYDEDLAIWASLQFDAYDLRDKVKIPLSKPFVTIERVGVDNTILQWGDIAGTRGPQGEKLGINRCATCTLDSTHFIAKNITFKNTTPVPPPGAHEKQGVAVMISGDKAMFLGCKFIGAQDTPVDKFDRHYYKNCYIEGSVDFIFGDERSLFEGCHIRSIAYNLGVITAQRKNSSSENKGLSFVESKIIGSGNIYFGRTWGPFSLVIFAYTYMENIIIPKAGMIGVTLIIIEFFITVDGVGADHTIVQWDDTTRTCRPKGEKLELIIVQPLLWTLPISLRKTRN</sequence>
<reference evidence="12 13" key="1">
    <citation type="journal article" date="2017" name="Plant Biotechnol. J.">
        <title>A comprehensive draft genome sequence for lupin (Lupinus angustifolius), an emerging health food: insights into plant-microbe interactions and legume evolution.</title>
        <authorList>
            <person name="Hane J.K."/>
            <person name="Ming Y."/>
            <person name="Kamphuis L.G."/>
            <person name="Nelson M.N."/>
            <person name="Garg G."/>
            <person name="Atkins C.A."/>
            <person name="Bayer P.E."/>
            <person name="Bravo A."/>
            <person name="Bringans S."/>
            <person name="Cannon S."/>
            <person name="Edwards D."/>
            <person name="Foley R."/>
            <person name="Gao L.L."/>
            <person name="Harrison M.J."/>
            <person name="Huang W."/>
            <person name="Hurgobin B."/>
            <person name="Li S."/>
            <person name="Liu C.W."/>
            <person name="McGrath A."/>
            <person name="Morahan G."/>
            <person name="Murray J."/>
            <person name="Weller J."/>
            <person name="Jian J."/>
            <person name="Singh K.B."/>
        </authorList>
    </citation>
    <scope>NUCLEOTIDE SEQUENCE [LARGE SCALE GENOMIC DNA]</scope>
    <source>
        <strain evidence="13">cv. Tanjil</strain>
        <tissue evidence="12">Whole plant</tissue>
    </source>
</reference>
<dbReference type="EC" id="3.1.1.11" evidence="4 10"/>
<evidence type="ECO:0000256" key="1">
    <source>
        <dbReference type="ARBA" id="ARBA00004191"/>
    </source>
</evidence>
<dbReference type="GO" id="GO:0042545">
    <property type="term" value="P:cell wall modification"/>
    <property type="evidence" value="ECO:0007669"/>
    <property type="project" value="UniProtKB-UniRule"/>
</dbReference>
<dbReference type="InterPro" id="IPR000070">
    <property type="entry name" value="Pectinesterase_cat"/>
</dbReference>
<gene>
    <name evidence="12" type="ORF">TanjilG_04496</name>
</gene>